<evidence type="ECO:0000313" key="2">
    <source>
        <dbReference type="EMBL" id="KAJ7036010.1"/>
    </source>
</evidence>
<evidence type="ECO:0000313" key="3">
    <source>
        <dbReference type="Proteomes" id="UP001218188"/>
    </source>
</evidence>
<feature type="compositionally biased region" description="Low complexity" evidence="1">
    <location>
        <begin position="22"/>
        <end position="40"/>
    </location>
</feature>
<feature type="compositionally biased region" description="Basic residues" evidence="1">
    <location>
        <begin position="601"/>
        <end position="610"/>
    </location>
</feature>
<feature type="compositionally biased region" description="Basic and acidic residues" evidence="1">
    <location>
        <begin position="187"/>
        <end position="201"/>
    </location>
</feature>
<feature type="compositionally biased region" description="Basic and acidic residues" evidence="1">
    <location>
        <begin position="591"/>
        <end position="600"/>
    </location>
</feature>
<keyword evidence="3" id="KW-1185">Reference proteome</keyword>
<evidence type="ECO:0000256" key="1">
    <source>
        <dbReference type="SAM" id="MobiDB-lite"/>
    </source>
</evidence>
<sequence>MAIPTSTFTSSSASERARRPTTRSTSAPASDPSPTAPVSAQPALPTVPEGDTTMADVDTNVVADAPAVQTLVRLPPTMRSPSHNTPQPAPTALAAPAPIAAAPAPVAAANVPFAAAPVPVAAAPVPVAAVPAAAASTPIVVGSATLTPALNPVDFPGSPYQCHPSAQPHNPRRTPTSRHLPIKRTRAYLEREQDRTREHENNANLARGIAQSLGYRTDVDNGASSSCHPADLNSPPKRQRADSTGRAVSTGSDPDAEEPAPTARPRRAARPNPYLTVDGNPPQASYAPTPRGGHRTVYGVTADTLLFNLPPRQRGQWDAVPHPKILATVAGGNGDRIMTWEGLRNHIAGRFNMDPEDVSVGTPGLGEHPGADPAAWLIAGLSEEQAQALLDMGALVSDTMTTVFHAYNPQLTGFAATFQGFTISITHAVIADAIMADPAVTRFVRAHRDAVPPFISNDEALARFGESIRVTGIQLLSPRGLFTAWNVYVDSPTYSEEHFAALGRLVGNIVIDTPFNGQGRIYPRPLRCTICGGRDHPTSLCPLPATPGYLGPTPETIGALLEASREALNPKGKKSGCGNAKSGGKGNGNGKGKDRDDRKGSNGRKGGRGE</sequence>
<feature type="region of interest" description="Disordered" evidence="1">
    <location>
        <begin position="1"/>
        <end position="58"/>
    </location>
</feature>
<feature type="compositionally biased region" description="Gly residues" evidence="1">
    <location>
        <begin position="581"/>
        <end position="590"/>
    </location>
</feature>
<comment type="caution">
    <text evidence="2">The sequence shown here is derived from an EMBL/GenBank/DDBJ whole genome shotgun (WGS) entry which is preliminary data.</text>
</comment>
<dbReference type="EMBL" id="JARJCM010000046">
    <property type="protein sequence ID" value="KAJ7036010.1"/>
    <property type="molecule type" value="Genomic_DNA"/>
</dbReference>
<protein>
    <submittedName>
        <fullName evidence="2">Uncharacterized protein</fullName>
    </submittedName>
</protein>
<organism evidence="2 3">
    <name type="scientific">Mycena alexandri</name>
    <dbReference type="NCBI Taxonomy" id="1745969"/>
    <lineage>
        <taxon>Eukaryota</taxon>
        <taxon>Fungi</taxon>
        <taxon>Dikarya</taxon>
        <taxon>Basidiomycota</taxon>
        <taxon>Agaricomycotina</taxon>
        <taxon>Agaricomycetes</taxon>
        <taxon>Agaricomycetidae</taxon>
        <taxon>Agaricales</taxon>
        <taxon>Marasmiineae</taxon>
        <taxon>Mycenaceae</taxon>
        <taxon>Mycena</taxon>
    </lineage>
</organism>
<feature type="compositionally biased region" description="Basic residues" evidence="1">
    <location>
        <begin position="170"/>
        <end position="186"/>
    </location>
</feature>
<feature type="region of interest" description="Disordered" evidence="1">
    <location>
        <begin position="157"/>
        <end position="294"/>
    </location>
</feature>
<dbReference type="AlphaFoldDB" id="A0AAD6T036"/>
<dbReference type="Proteomes" id="UP001218188">
    <property type="component" value="Unassembled WGS sequence"/>
</dbReference>
<feature type="region of interest" description="Disordered" evidence="1">
    <location>
        <begin position="568"/>
        <end position="610"/>
    </location>
</feature>
<proteinExistence type="predicted"/>
<gene>
    <name evidence="2" type="ORF">C8F04DRAFT_1258382</name>
</gene>
<feature type="compositionally biased region" description="Low complexity" evidence="1">
    <location>
        <begin position="1"/>
        <end position="14"/>
    </location>
</feature>
<feature type="region of interest" description="Disordered" evidence="1">
    <location>
        <begin position="72"/>
        <end position="92"/>
    </location>
</feature>
<accession>A0AAD6T036</accession>
<name>A0AAD6T036_9AGAR</name>
<reference evidence="2" key="1">
    <citation type="submission" date="2023-03" db="EMBL/GenBank/DDBJ databases">
        <title>Massive genome expansion in bonnet fungi (Mycena s.s.) driven by repeated elements and novel gene families across ecological guilds.</title>
        <authorList>
            <consortium name="Lawrence Berkeley National Laboratory"/>
            <person name="Harder C.B."/>
            <person name="Miyauchi S."/>
            <person name="Viragh M."/>
            <person name="Kuo A."/>
            <person name="Thoen E."/>
            <person name="Andreopoulos B."/>
            <person name="Lu D."/>
            <person name="Skrede I."/>
            <person name="Drula E."/>
            <person name="Henrissat B."/>
            <person name="Morin E."/>
            <person name="Kohler A."/>
            <person name="Barry K."/>
            <person name="LaButti K."/>
            <person name="Morin E."/>
            <person name="Salamov A."/>
            <person name="Lipzen A."/>
            <person name="Mereny Z."/>
            <person name="Hegedus B."/>
            <person name="Baldrian P."/>
            <person name="Stursova M."/>
            <person name="Weitz H."/>
            <person name="Taylor A."/>
            <person name="Grigoriev I.V."/>
            <person name="Nagy L.G."/>
            <person name="Martin F."/>
            <person name="Kauserud H."/>
        </authorList>
    </citation>
    <scope>NUCLEOTIDE SEQUENCE</scope>
    <source>
        <strain evidence="2">CBHHK200</strain>
    </source>
</reference>